<dbReference type="STRING" id="663278.Ethha_0135"/>
<comment type="similarity">
    <text evidence="1 10">Belongs to the glutaminase PdxT/SNO family.</text>
</comment>
<evidence type="ECO:0000256" key="10">
    <source>
        <dbReference type="HAMAP-Rule" id="MF_01615"/>
    </source>
</evidence>
<evidence type="ECO:0000256" key="3">
    <source>
        <dbReference type="ARBA" id="ARBA00022898"/>
    </source>
</evidence>
<dbReference type="PANTHER" id="PTHR31559:SF0">
    <property type="entry name" value="PYRIDOXAL 5'-PHOSPHATE SYNTHASE SUBUNIT SNO1-RELATED"/>
    <property type="match status" value="1"/>
</dbReference>
<reference evidence="13 14" key="1">
    <citation type="submission" date="2010-12" db="EMBL/GenBank/DDBJ databases">
        <title>Complete sequence of Ethanoligenens harbinense YUAN-3.</title>
        <authorList>
            <person name="Lucas S."/>
            <person name="Copeland A."/>
            <person name="Lapidus A."/>
            <person name="Cheng J.-F."/>
            <person name="Bruce D."/>
            <person name="Goodwin L."/>
            <person name="Pitluck S."/>
            <person name="Chertkov O."/>
            <person name="Misra M."/>
            <person name="Detter J.C."/>
            <person name="Han C."/>
            <person name="Tapia R."/>
            <person name="Land M."/>
            <person name="Hauser L."/>
            <person name="Jeffries C."/>
            <person name="Kyrpides N."/>
            <person name="Ivanova N."/>
            <person name="Mikhailova N."/>
            <person name="Wang A."/>
            <person name="Mouttaki H."/>
            <person name="He Z."/>
            <person name="Zhou J."/>
            <person name="Hemme C.L."/>
            <person name="Woyke T."/>
        </authorList>
    </citation>
    <scope>NUCLEOTIDE SEQUENCE [LARGE SCALE GENOMIC DNA]</scope>
    <source>
        <strain evidence="14">DSM 18485 / JCM 12961 / CGMCC 1.5033 / YUAN-3</strain>
    </source>
</reference>
<dbReference type="HOGENOM" id="CLU_069674_2_0_9"/>
<dbReference type="InterPro" id="IPR029062">
    <property type="entry name" value="Class_I_gatase-like"/>
</dbReference>
<feature type="active site" description="Nucleophile" evidence="10 11">
    <location>
        <position position="80"/>
    </location>
</feature>
<proteinExistence type="inferred from homology"/>
<dbReference type="PANTHER" id="PTHR31559">
    <property type="entry name" value="PYRIDOXAL 5'-PHOSPHATE SYNTHASE SUBUNIT SNO"/>
    <property type="match status" value="1"/>
</dbReference>
<dbReference type="InterPro" id="IPR002161">
    <property type="entry name" value="PdxT/SNO"/>
</dbReference>
<feature type="binding site" evidence="10 12">
    <location>
        <begin position="136"/>
        <end position="137"/>
    </location>
    <ligand>
        <name>L-glutamine</name>
        <dbReference type="ChEBI" id="CHEBI:58359"/>
    </ligand>
</feature>
<dbReference type="GO" id="GO:0042823">
    <property type="term" value="P:pyridoxal phosphate biosynthetic process"/>
    <property type="evidence" value="ECO:0007669"/>
    <property type="project" value="UniProtKB-UniRule"/>
</dbReference>
<dbReference type="NCBIfam" id="TIGR03800">
    <property type="entry name" value="PLP_synth_Pdx2"/>
    <property type="match status" value="1"/>
</dbReference>
<evidence type="ECO:0000256" key="6">
    <source>
        <dbReference type="ARBA" id="ARBA00047992"/>
    </source>
</evidence>
<dbReference type="AlphaFoldDB" id="E6U643"/>
<dbReference type="HAMAP" id="MF_01615">
    <property type="entry name" value="PdxT"/>
    <property type="match status" value="1"/>
</dbReference>
<dbReference type="PROSITE" id="PS51273">
    <property type="entry name" value="GATASE_TYPE_1"/>
    <property type="match status" value="1"/>
</dbReference>
<evidence type="ECO:0000256" key="8">
    <source>
        <dbReference type="ARBA" id="ARBA00054599"/>
    </source>
</evidence>
<dbReference type="GO" id="GO:0036381">
    <property type="term" value="F:pyridoxal 5'-phosphate synthase (glutamine hydrolysing) activity"/>
    <property type="evidence" value="ECO:0007669"/>
    <property type="project" value="UniProtKB-UniRule"/>
</dbReference>
<keyword evidence="4 10" id="KW-0315">Glutamine amidotransferase</keyword>
<dbReference type="PIRSF" id="PIRSF005639">
    <property type="entry name" value="Glut_amidoT_SNO"/>
    <property type="match status" value="1"/>
</dbReference>
<dbReference type="eggNOG" id="COG0311">
    <property type="taxonomic scope" value="Bacteria"/>
</dbReference>
<evidence type="ECO:0000256" key="5">
    <source>
        <dbReference type="ARBA" id="ARBA00023239"/>
    </source>
</evidence>
<evidence type="ECO:0000256" key="11">
    <source>
        <dbReference type="PIRSR" id="PIRSR005639-1"/>
    </source>
</evidence>
<dbReference type="GO" id="GO:0016740">
    <property type="term" value="F:transferase activity"/>
    <property type="evidence" value="ECO:0007669"/>
    <property type="project" value="UniProtKB-KW"/>
</dbReference>
<dbReference type="Gene3D" id="3.40.50.880">
    <property type="match status" value="1"/>
</dbReference>
<feature type="binding site" evidence="10 12">
    <location>
        <begin position="48"/>
        <end position="50"/>
    </location>
    <ligand>
        <name>L-glutamine</name>
        <dbReference type="ChEBI" id="CHEBI:58359"/>
    </ligand>
</feature>
<dbReference type="FunFam" id="3.40.50.880:FF:000010">
    <property type="entry name" value="uncharacterized protein LOC100176842 isoform X2"/>
    <property type="match status" value="1"/>
</dbReference>
<dbReference type="PROSITE" id="PS01236">
    <property type="entry name" value="PDXT_SNO_1"/>
    <property type="match status" value="1"/>
</dbReference>
<dbReference type="RefSeq" id="WP_013484103.1">
    <property type="nucleotide sequence ID" value="NC_014828.1"/>
</dbReference>
<evidence type="ECO:0000256" key="12">
    <source>
        <dbReference type="PIRSR" id="PIRSR005639-2"/>
    </source>
</evidence>
<keyword evidence="3 10" id="KW-0663">Pyridoxal phosphate</keyword>
<evidence type="ECO:0000313" key="14">
    <source>
        <dbReference type="Proteomes" id="UP000001551"/>
    </source>
</evidence>
<dbReference type="Proteomes" id="UP000001551">
    <property type="component" value="Chromosome"/>
</dbReference>
<dbReference type="KEGG" id="eha:Ethha_0135"/>
<evidence type="ECO:0000256" key="1">
    <source>
        <dbReference type="ARBA" id="ARBA00008345"/>
    </source>
</evidence>
<evidence type="ECO:0000313" key="13">
    <source>
        <dbReference type="EMBL" id="ADU25722.1"/>
    </source>
</evidence>
<evidence type="ECO:0000256" key="4">
    <source>
        <dbReference type="ARBA" id="ARBA00022962"/>
    </source>
</evidence>
<keyword evidence="14" id="KW-1185">Reference proteome</keyword>
<evidence type="ECO:0000256" key="9">
    <source>
        <dbReference type="ARBA" id="ARBA00064749"/>
    </source>
</evidence>
<evidence type="ECO:0000256" key="2">
    <source>
        <dbReference type="ARBA" id="ARBA00022801"/>
    </source>
</evidence>
<protein>
    <recommendedName>
        <fullName evidence="10">Pyridoxal 5'-phosphate synthase subunit PdxT</fullName>
        <ecNumber evidence="10">4.3.3.6</ecNumber>
    </recommendedName>
    <alternativeName>
        <fullName evidence="10">Pdx2</fullName>
    </alternativeName>
    <alternativeName>
        <fullName evidence="10">Pyridoxal 5'-phosphate synthase glutaminase subunit</fullName>
        <ecNumber evidence="10">3.5.1.2</ecNumber>
    </alternativeName>
</protein>
<dbReference type="SUPFAM" id="SSF52317">
    <property type="entry name" value="Class I glutamine amidotransferase-like"/>
    <property type="match status" value="1"/>
</dbReference>
<keyword evidence="13" id="KW-0808">Transferase</keyword>
<accession>E6U643</accession>
<dbReference type="CDD" id="cd01749">
    <property type="entry name" value="GATase1_PB"/>
    <property type="match status" value="1"/>
</dbReference>
<comment type="catalytic activity">
    <reaction evidence="7 10">
        <text>L-glutamine + H2O = L-glutamate + NH4(+)</text>
        <dbReference type="Rhea" id="RHEA:15889"/>
        <dbReference type="ChEBI" id="CHEBI:15377"/>
        <dbReference type="ChEBI" id="CHEBI:28938"/>
        <dbReference type="ChEBI" id="CHEBI:29985"/>
        <dbReference type="ChEBI" id="CHEBI:58359"/>
        <dbReference type="EC" id="3.5.1.2"/>
    </reaction>
</comment>
<feature type="active site" description="Charge relay system" evidence="10 11">
    <location>
        <position position="172"/>
    </location>
</feature>
<dbReference type="UniPathway" id="UPA00245"/>
<gene>
    <name evidence="10" type="primary">pdxT</name>
    <name evidence="13" type="ordered locus">Ethha_0135</name>
</gene>
<comment type="function">
    <text evidence="8 10">Catalyzes the hydrolysis of glutamine to glutamate and ammonia as part of the biosynthesis of pyridoxal 5'-phosphate. The resulting ammonia molecule is channeled to the active site of PdxS.</text>
</comment>
<dbReference type="GO" id="GO:0006543">
    <property type="term" value="P:L-glutamine catabolic process"/>
    <property type="evidence" value="ECO:0007669"/>
    <property type="project" value="UniProtKB-UniRule"/>
</dbReference>
<dbReference type="GO" id="GO:0008614">
    <property type="term" value="P:pyridoxine metabolic process"/>
    <property type="evidence" value="ECO:0007669"/>
    <property type="project" value="TreeGrafter"/>
</dbReference>
<dbReference type="InterPro" id="IPR021196">
    <property type="entry name" value="PdxT/SNO_CS"/>
</dbReference>
<comment type="pathway">
    <text evidence="10">Cofactor biosynthesis; pyridoxal 5'-phosphate biosynthesis.</text>
</comment>
<dbReference type="PROSITE" id="PS51130">
    <property type="entry name" value="PDXT_SNO_2"/>
    <property type="match status" value="1"/>
</dbReference>
<keyword evidence="2 10" id="KW-0378">Hydrolase</keyword>
<feature type="active site" description="Charge relay system" evidence="10 11">
    <location>
        <position position="174"/>
    </location>
</feature>
<sequence>MKTVGVLALQGSFREHLAMLAKLNDVTPLAVKNTDDLARVDGLILPGGESTAQGKLLRDFKLLEPLRVRIRDGLPVWGTCAGLILLAKQIEGGEPTHLGVMDIAVRRNAYGGQLDSFTAAAVLPGISPEPFSLVFIRAPWIEQAGAGVEVLARYGEHIIAAKERNMLVTSFHPELTGDMRFHAYFVRQIAG</sequence>
<comment type="catalytic activity">
    <reaction evidence="6 10">
        <text>aldehydo-D-ribose 5-phosphate + D-glyceraldehyde 3-phosphate + L-glutamine = pyridoxal 5'-phosphate + L-glutamate + phosphate + 3 H2O + H(+)</text>
        <dbReference type="Rhea" id="RHEA:31507"/>
        <dbReference type="ChEBI" id="CHEBI:15377"/>
        <dbReference type="ChEBI" id="CHEBI:15378"/>
        <dbReference type="ChEBI" id="CHEBI:29985"/>
        <dbReference type="ChEBI" id="CHEBI:43474"/>
        <dbReference type="ChEBI" id="CHEBI:58273"/>
        <dbReference type="ChEBI" id="CHEBI:58359"/>
        <dbReference type="ChEBI" id="CHEBI:59776"/>
        <dbReference type="ChEBI" id="CHEBI:597326"/>
        <dbReference type="EC" id="4.3.3.6"/>
    </reaction>
</comment>
<dbReference type="Pfam" id="PF01174">
    <property type="entry name" value="SNO"/>
    <property type="match status" value="1"/>
</dbReference>
<dbReference type="MEROPS" id="C26.A32"/>
<dbReference type="GO" id="GO:0005829">
    <property type="term" value="C:cytosol"/>
    <property type="evidence" value="ECO:0007669"/>
    <property type="project" value="TreeGrafter"/>
</dbReference>
<dbReference type="GO" id="GO:1903600">
    <property type="term" value="C:glutaminase complex"/>
    <property type="evidence" value="ECO:0007669"/>
    <property type="project" value="TreeGrafter"/>
</dbReference>
<comment type="subunit">
    <text evidence="9 10">In the presence of PdxS, forms a dodecamer of heterodimers. Only shows activity in the heterodimer.</text>
</comment>
<evidence type="ECO:0000256" key="7">
    <source>
        <dbReference type="ARBA" id="ARBA00049534"/>
    </source>
</evidence>
<dbReference type="EC" id="3.5.1.2" evidence="10"/>
<dbReference type="EMBL" id="CP002400">
    <property type="protein sequence ID" value="ADU25722.1"/>
    <property type="molecule type" value="Genomic_DNA"/>
</dbReference>
<name>E6U643_ETHHY</name>
<dbReference type="GO" id="GO:0004359">
    <property type="term" value="F:glutaminase activity"/>
    <property type="evidence" value="ECO:0007669"/>
    <property type="project" value="UniProtKB-UniRule"/>
</dbReference>
<dbReference type="EC" id="4.3.3.6" evidence="10"/>
<feature type="binding site" evidence="10 12">
    <location>
        <position position="107"/>
    </location>
    <ligand>
        <name>L-glutamine</name>
        <dbReference type="ChEBI" id="CHEBI:58359"/>
    </ligand>
</feature>
<organism evidence="13 14">
    <name type="scientific">Ethanoligenens harbinense (strain DSM 18485 / JCM 12961 / CGMCC 1.5033 / YUAN-3)</name>
    <dbReference type="NCBI Taxonomy" id="663278"/>
    <lineage>
        <taxon>Bacteria</taxon>
        <taxon>Bacillati</taxon>
        <taxon>Bacillota</taxon>
        <taxon>Clostridia</taxon>
        <taxon>Eubacteriales</taxon>
        <taxon>Oscillospiraceae</taxon>
        <taxon>Ethanoligenens</taxon>
    </lineage>
</organism>
<keyword evidence="5 10" id="KW-0456">Lyase</keyword>